<reference evidence="1 2" key="1">
    <citation type="submission" date="2024-02" db="EMBL/GenBank/DDBJ databases">
        <title>Herpetosiphon gulosus NBRC 112829.</title>
        <authorList>
            <person name="Ichikawa N."/>
            <person name="Katano-Makiyama Y."/>
            <person name="Hidaka K."/>
        </authorList>
    </citation>
    <scope>NUCLEOTIDE SEQUENCE [LARGE SCALE GENOMIC DNA]</scope>
    <source>
        <strain evidence="1 2">NBRC 112829</strain>
    </source>
</reference>
<dbReference type="Proteomes" id="UP001428290">
    <property type="component" value="Unassembled WGS sequence"/>
</dbReference>
<comment type="caution">
    <text evidence="1">The sequence shown here is derived from an EMBL/GenBank/DDBJ whole genome shotgun (WGS) entry which is preliminary data.</text>
</comment>
<sequence length="59" mass="6418">MIKSYGTTKNAKMAKVGLIHCLNCQQMASYDKPKRSALRVLPGSKTGTSGSLHWLQALP</sequence>
<proteinExistence type="predicted"/>
<name>A0ABP9WUI9_9CHLR</name>
<dbReference type="EMBL" id="BAABRU010000002">
    <property type="protein sequence ID" value="GAA5526829.1"/>
    <property type="molecule type" value="Genomic_DNA"/>
</dbReference>
<gene>
    <name evidence="1" type="ORF">Hgul01_00609</name>
</gene>
<organism evidence="1 2">
    <name type="scientific">Herpetosiphon gulosus</name>
    <dbReference type="NCBI Taxonomy" id="1973496"/>
    <lineage>
        <taxon>Bacteria</taxon>
        <taxon>Bacillati</taxon>
        <taxon>Chloroflexota</taxon>
        <taxon>Chloroflexia</taxon>
        <taxon>Herpetosiphonales</taxon>
        <taxon>Herpetosiphonaceae</taxon>
        <taxon>Herpetosiphon</taxon>
    </lineage>
</organism>
<accession>A0ABP9WUI9</accession>
<keyword evidence="2" id="KW-1185">Reference proteome</keyword>
<evidence type="ECO:0000313" key="2">
    <source>
        <dbReference type="Proteomes" id="UP001428290"/>
    </source>
</evidence>
<protein>
    <submittedName>
        <fullName evidence="1">Uncharacterized protein</fullName>
    </submittedName>
</protein>
<evidence type="ECO:0000313" key="1">
    <source>
        <dbReference type="EMBL" id="GAA5526829.1"/>
    </source>
</evidence>